<name>F4RUV8_MELLP</name>
<accession>F4RUV8</accession>
<proteinExistence type="predicted"/>
<dbReference type="HOGENOM" id="CLU_767432_0_0_1"/>
<organism evidence="3">
    <name type="scientific">Melampsora larici-populina (strain 98AG31 / pathotype 3-4-7)</name>
    <name type="common">Poplar leaf rust fungus</name>
    <dbReference type="NCBI Taxonomy" id="747676"/>
    <lineage>
        <taxon>Eukaryota</taxon>
        <taxon>Fungi</taxon>
        <taxon>Dikarya</taxon>
        <taxon>Basidiomycota</taxon>
        <taxon>Pucciniomycotina</taxon>
        <taxon>Pucciniomycetes</taxon>
        <taxon>Pucciniales</taxon>
        <taxon>Melampsoraceae</taxon>
        <taxon>Melampsora</taxon>
    </lineage>
</organism>
<dbReference type="InParanoid" id="F4RUV8"/>
<dbReference type="VEuPathDB" id="FungiDB:MELLADRAFT_65313"/>
<reference evidence="3" key="1">
    <citation type="journal article" date="2011" name="Proc. Natl. Acad. Sci. U.S.A.">
        <title>Obligate biotrophy features unraveled by the genomic analysis of rust fungi.</title>
        <authorList>
            <person name="Duplessis S."/>
            <person name="Cuomo C.A."/>
            <person name="Lin Y.-C."/>
            <person name="Aerts A."/>
            <person name="Tisserant E."/>
            <person name="Veneault-Fourrey C."/>
            <person name="Joly D.L."/>
            <person name="Hacquard S."/>
            <person name="Amselem J."/>
            <person name="Cantarel B.L."/>
            <person name="Chiu R."/>
            <person name="Coutinho P.M."/>
            <person name="Feau N."/>
            <person name="Field M."/>
            <person name="Frey P."/>
            <person name="Gelhaye E."/>
            <person name="Goldberg J."/>
            <person name="Grabherr M.G."/>
            <person name="Kodira C.D."/>
            <person name="Kohler A."/>
            <person name="Kuees U."/>
            <person name="Lindquist E.A."/>
            <person name="Lucas S.M."/>
            <person name="Mago R."/>
            <person name="Mauceli E."/>
            <person name="Morin E."/>
            <person name="Murat C."/>
            <person name="Pangilinan J.L."/>
            <person name="Park R."/>
            <person name="Pearson M."/>
            <person name="Quesneville H."/>
            <person name="Rouhier N."/>
            <person name="Sakthikumar S."/>
            <person name="Salamov A.A."/>
            <person name="Schmutz J."/>
            <person name="Selles B."/>
            <person name="Shapiro H."/>
            <person name="Tanguay P."/>
            <person name="Tuskan G.A."/>
            <person name="Henrissat B."/>
            <person name="Van de Peer Y."/>
            <person name="Rouze P."/>
            <person name="Ellis J.G."/>
            <person name="Dodds P.N."/>
            <person name="Schein J.E."/>
            <person name="Zhong S."/>
            <person name="Hamelin R.C."/>
            <person name="Grigoriev I.V."/>
            <person name="Szabo L.J."/>
            <person name="Martin F."/>
        </authorList>
    </citation>
    <scope>NUCLEOTIDE SEQUENCE [LARGE SCALE GENOMIC DNA]</scope>
    <source>
        <strain evidence="3">98AG31 / pathotype 3-4-7</strain>
    </source>
</reference>
<feature type="compositionally biased region" description="Low complexity" evidence="1">
    <location>
        <begin position="10"/>
        <end position="36"/>
    </location>
</feature>
<protein>
    <submittedName>
        <fullName evidence="2">Uncharacterized protein</fullName>
    </submittedName>
</protein>
<feature type="region of interest" description="Disordered" evidence="1">
    <location>
        <begin position="1"/>
        <end position="37"/>
    </location>
</feature>
<evidence type="ECO:0000256" key="1">
    <source>
        <dbReference type="SAM" id="MobiDB-lite"/>
    </source>
</evidence>
<evidence type="ECO:0000313" key="2">
    <source>
        <dbReference type="EMBL" id="EGG03854.1"/>
    </source>
</evidence>
<sequence>MSNFNHQQYPQPISATASTSTSSYQTQPTNHTTQPNSSFDARAYKHAAATIAAHNNALQTPITTSSIMTSTPAISHTFDPLTIAKETARPPRSSAHEEQQPIGHGHALPQTLRHMMDQHLQSLFRVVLKFITHLNGQNKNRSQPLEQSTCFILKLTKSYIFVPNDILDTLDSAGFEFTSLGNQEATATPSNLTWWFTNNSSINLIYDHTRFEHNRTLTPAVEIKTPEAPPLTNSAANKTLLGYKARWTQPLIHTNEEKVEQGVERFGASREPYLLHSKRGISWEAGLQWLLQVDGNTVESDFIAYRWHLKEPQRSRTHSIQPIDIWHPSGPIELISKTPLSKCFDKLNATRSRLLVCTENT</sequence>
<dbReference type="KEGG" id="mlr:MELLADRAFT_65313"/>
<evidence type="ECO:0000313" key="3">
    <source>
        <dbReference type="Proteomes" id="UP000001072"/>
    </source>
</evidence>
<gene>
    <name evidence="2" type="ORF">MELLADRAFT_65313</name>
</gene>
<dbReference type="RefSeq" id="XP_007412968.1">
    <property type="nucleotide sequence ID" value="XM_007412906.1"/>
</dbReference>
<dbReference type="AlphaFoldDB" id="F4RUV8"/>
<dbReference type="EMBL" id="GL883122">
    <property type="protein sequence ID" value="EGG03854.1"/>
    <property type="molecule type" value="Genomic_DNA"/>
</dbReference>
<dbReference type="Proteomes" id="UP000001072">
    <property type="component" value="Unassembled WGS sequence"/>
</dbReference>
<dbReference type="GeneID" id="18930415"/>
<keyword evidence="3" id="KW-1185">Reference proteome</keyword>